<dbReference type="EMBL" id="JAGGLD010000003">
    <property type="protein sequence ID" value="MBP2000972.1"/>
    <property type="molecule type" value="Genomic_DNA"/>
</dbReference>
<dbReference type="InterPro" id="IPR005302">
    <property type="entry name" value="MoCF_Sase_C"/>
</dbReference>
<dbReference type="Pfam" id="PF03475">
    <property type="entry name" value="YiiM_3-alpha"/>
    <property type="match status" value="1"/>
</dbReference>
<name>A0ABS4JGY1_9BACL</name>
<comment type="caution">
    <text evidence="2">The sequence shown here is derived from an EMBL/GenBank/DDBJ whole genome shotgun (WGS) entry which is preliminary data.</text>
</comment>
<feature type="domain" description="MOSC" evidence="1">
    <location>
        <begin position="31"/>
        <end position="165"/>
    </location>
</feature>
<dbReference type="Gene3D" id="2.40.33.20">
    <property type="entry name" value="PK beta-barrel domain-like"/>
    <property type="match status" value="1"/>
</dbReference>
<dbReference type="SUPFAM" id="SSF50800">
    <property type="entry name" value="PK beta-barrel domain-like"/>
    <property type="match status" value="1"/>
</dbReference>
<dbReference type="Proteomes" id="UP001519288">
    <property type="component" value="Unassembled WGS sequence"/>
</dbReference>
<evidence type="ECO:0000313" key="2">
    <source>
        <dbReference type="EMBL" id="MBP2000972.1"/>
    </source>
</evidence>
<reference evidence="2 3" key="1">
    <citation type="submission" date="2021-03" db="EMBL/GenBank/DDBJ databases">
        <title>Genomic Encyclopedia of Type Strains, Phase IV (KMG-IV): sequencing the most valuable type-strain genomes for metagenomic binning, comparative biology and taxonomic classification.</title>
        <authorList>
            <person name="Goeker M."/>
        </authorList>
    </citation>
    <scope>NUCLEOTIDE SEQUENCE [LARGE SCALE GENOMIC DNA]</scope>
    <source>
        <strain evidence="2 3">DSM 26806</strain>
    </source>
</reference>
<proteinExistence type="predicted"/>
<protein>
    <submittedName>
        <fullName evidence="2">MOSC domain-containing protein YiiM</fullName>
    </submittedName>
</protein>
<dbReference type="PROSITE" id="PS51340">
    <property type="entry name" value="MOSC"/>
    <property type="match status" value="1"/>
</dbReference>
<evidence type="ECO:0000259" key="1">
    <source>
        <dbReference type="PROSITE" id="PS51340"/>
    </source>
</evidence>
<accession>A0ABS4JGY1</accession>
<dbReference type="PANTHER" id="PTHR30212:SF4">
    <property type="entry name" value="MOSC DOMAIN-CONTAINING PROTEIN"/>
    <property type="match status" value="1"/>
</dbReference>
<organism evidence="2 3">
    <name type="scientific">Paenibacillus shirakamiensis</name>
    <dbReference type="NCBI Taxonomy" id="1265935"/>
    <lineage>
        <taxon>Bacteria</taxon>
        <taxon>Bacillati</taxon>
        <taxon>Bacillota</taxon>
        <taxon>Bacilli</taxon>
        <taxon>Bacillales</taxon>
        <taxon>Paenibacillaceae</taxon>
        <taxon>Paenibacillus</taxon>
    </lineage>
</organism>
<keyword evidence="3" id="KW-1185">Reference proteome</keyword>
<dbReference type="InterPro" id="IPR052353">
    <property type="entry name" value="Benzoxazolinone_Detox_Enz"/>
</dbReference>
<evidence type="ECO:0000313" key="3">
    <source>
        <dbReference type="Proteomes" id="UP001519288"/>
    </source>
</evidence>
<dbReference type="Pfam" id="PF03473">
    <property type="entry name" value="MOSC"/>
    <property type="match status" value="1"/>
</dbReference>
<sequence>MREYEVKSVHVGQPKQMENYEKKIWSAIDKKATDQDIFLSYTGLEGDAQANLIHHGGPDKALCLYSEEHYSYWNDELGLDFAAAAFGENVTLQGLTEPEVHIGDVFKWGEAKIQVTQPRQPCFKLAIKHGVPEMVLKVQQTGYTGFYCRVLQEGRVSVRDRFVLERQDDGGITIALANQIMFHDKLNLDGARRILAVEALSASWRETLSKR</sequence>
<dbReference type="InterPro" id="IPR011037">
    <property type="entry name" value="Pyrv_Knase-like_insert_dom_sf"/>
</dbReference>
<dbReference type="PANTHER" id="PTHR30212">
    <property type="entry name" value="PROTEIN YIIM"/>
    <property type="match status" value="1"/>
</dbReference>
<gene>
    <name evidence="2" type="ORF">J2Z69_002015</name>
</gene>
<dbReference type="InterPro" id="IPR005163">
    <property type="entry name" value="Tri_helical_YiiM-like"/>
</dbReference>